<evidence type="ECO:0000313" key="3">
    <source>
        <dbReference type="Proteomes" id="UP000072741"/>
    </source>
</evidence>
<dbReference type="FunFam" id="3.40.50.720:FF:000084">
    <property type="entry name" value="Short-chain dehydrogenase reductase"/>
    <property type="match status" value="1"/>
</dbReference>
<dbReference type="PANTHER" id="PTHR42760:SF123">
    <property type="entry name" value="OXIDOREDUCTASE"/>
    <property type="match status" value="1"/>
</dbReference>
<name>A0A147GVL4_9BURK</name>
<dbReference type="PROSITE" id="PS00061">
    <property type="entry name" value="ADH_SHORT"/>
    <property type="match status" value="1"/>
</dbReference>
<sequence>MNDFPATAPHWLGLNDRVCVVTGAAGGIGTEVARQLLGAGARVALLDLDGAQAARALDTLGAPPERAIALGCDVSSEASVQAAAEAVRRQLGPAQVLVNNAGALYAGALLELPIERWNQLLAVNLGGYLLCAQQFGRQMREQGGGSMVHVGSVSGSVPQPFSGAYSVSKAGVAMLSRLLAVELAESRIRSNLVSPAMIRTPMSEGIYAQDAVRTLRERIVPAGRIGTPADIAQAVLFLASDQAAYVNGQEILVDGGLTQTWLGLIPRPGFQKEDAAAPAAVQA</sequence>
<dbReference type="SUPFAM" id="SSF51735">
    <property type="entry name" value="NAD(P)-binding Rossmann-fold domains"/>
    <property type="match status" value="1"/>
</dbReference>
<evidence type="ECO:0000313" key="2">
    <source>
        <dbReference type="EMBL" id="KTT21723.1"/>
    </source>
</evidence>
<dbReference type="Proteomes" id="UP000072741">
    <property type="component" value="Unassembled WGS sequence"/>
</dbReference>
<dbReference type="AlphaFoldDB" id="A0A147GVL4"/>
<dbReference type="NCBIfam" id="NF005559">
    <property type="entry name" value="PRK07231.1"/>
    <property type="match status" value="1"/>
</dbReference>
<proteinExistence type="inferred from homology"/>
<comment type="caution">
    <text evidence="2">The sequence shown here is derived from an EMBL/GenBank/DDBJ whole genome shotgun (WGS) entry which is preliminary data.</text>
</comment>
<organism evidence="2 3">
    <name type="scientific">Pseudacidovorax intermedius</name>
    <dbReference type="NCBI Taxonomy" id="433924"/>
    <lineage>
        <taxon>Bacteria</taxon>
        <taxon>Pseudomonadati</taxon>
        <taxon>Pseudomonadota</taxon>
        <taxon>Betaproteobacteria</taxon>
        <taxon>Burkholderiales</taxon>
        <taxon>Comamonadaceae</taxon>
        <taxon>Pseudacidovorax</taxon>
    </lineage>
</organism>
<accession>A0A147GVL4</accession>
<comment type="similarity">
    <text evidence="1">Belongs to the short-chain dehydrogenases/reductases (SDR) family.</text>
</comment>
<dbReference type="PANTHER" id="PTHR42760">
    <property type="entry name" value="SHORT-CHAIN DEHYDROGENASES/REDUCTASES FAMILY MEMBER"/>
    <property type="match status" value="1"/>
</dbReference>
<dbReference type="GO" id="GO:0030497">
    <property type="term" value="P:fatty acid elongation"/>
    <property type="evidence" value="ECO:0007669"/>
    <property type="project" value="TreeGrafter"/>
</dbReference>
<dbReference type="PATRIC" id="fig|433924.3.peg.4327"/>
<evidence type="ECO:0000256" key="1">
    <source>
        <dbReference type="ARBA" id="ARBA00006484"/>
    </source>
</evidence>
<dbReference type="CDD" id="cd05233">
    <property type="entry name" value="SDR_c"/>
    <property type="match status" value="1"/>
</dbReference>
<dbReference type="InterPro" id="IPR036291">
    <property type="entry name" value="NAD(P)-bd_dom_sf"/>
</dbReference>
<dbReference type="Pfam" id="PF13561">
    <property type="entry name" value="adh_short_C2"/>
    <property type="match status" value="1"/>
</dbReference>
<dbReference type="RefSeq" id="WP_058642139.1">
    <property type="nucleotide sequence ID" value="NZ_LDSL01000066.1"/>
</dbReference>
<protein>
    <submittedName>
        <fullName evidence="2">2-deoxy-D-gluconate 3-dehydrogenase</fullName>
    </submittedName>
</protein>
<reference evidence="2 3" key="1">
    <citation type="journal article" date="2016" name="Front. Microbiol.">
        <title>Genomic Resource of Rice Seed Associated Bacteria.</title>
        <authorList>
            <person name="Midha S."/>
            <person name="Bansal K."/>
            <person name="Sharma S."/>
            <person name="Kumar N."/>
            <person name="Patil P.P."/>
            <person name="Chaudhry V."/>
            <person name="Patil P.B."/>
        </authorList>
    </citation>
    <scope>NUCLEOTIDE SEQUENCE [LARGE SCALE GENOMIC DNA]</scope>
    <source>
        <strain evidence="2 3">NS331</strain>
    </source>
</reference>
<dbReference type="EMBL" id="LDSL01000066">
    <property type="protein sequence ID" value="KTT21723.1"/>
    <property type="molecule type" value="Genomic_DNA"/>
</dbReference>
<dbReference type="GO" id="GO:0016616">
    <property type="term" value="F:oxidoreductase activity, acting on the CH-OH group of donors, NAD or NADP as acceptor"/>
    <property type="evidence" value="ECO:0007669"/>
    <property type="project" value="TreeGrafter"/>
</dbReference>
<dbReference type="InterPro" id="IPR020904">
    <property type="entry name" value="Sc_DH/Rdtase_CS"/>
</dbReference>
<dbReference type="Gene3D" id="3.40.50.720">
    <property type="entry name" value="NAD(P)-binding Rossmann-like Domain"/>
    <property type="match status" value="1"/>
</dbReference>
<gene>
    <name evidence="2" type="ORF">NS331_11550</name>
</gene>
<dbReference type="OrthoDB" id="9806974at2"/>
<dbReference type="PRINTS" id="PR00081">
    <property type="entry name" value="GDHRDH"/>
</dbReference>
<dbReference type="PRINTS" id="PR00080">
    <property type="entry name" value="SDRFAMILY"/>
</dbReference>
<dbReference type="InterPro" id="IPR002347">
    <property type="entry name" value="SDR_fam"/>
</dbReference>
<keyword evidence="3" id="KW-1185">Reference proteome</keyword>